<gene>
    <name evidence="1" type="ORF">Q783_06925</name>
</gene>
<dbReference type="HOGENOM" id="CLU_3326164_0_0_9"/>
<dbReference type="AlphaFoldDB" id="U5SG20"/>
<sequence length="38" mass="4410">MSTQSHKERLKAVNLFIKHEHTLATTLQERGYLSKSII</sequence>
<evidence type="ECO:0000313" key="1">
    <source>
        <dbReference type="EMBL" id="AGY82827.1"/>
    </source>
</evidence>
<accession>U5SG20</accession>
<reference evidence="1 2" key="1">
    <citation type="journal article" date="2013" name="Genome Announc.">
        <title>Complete Genome Sequence of Carnobacterium gilichinskyi Strain WN1359T (DSM 27470T).</title>
        <authorList>
            <person name="Leonard M.T."/>
            <person name="Panayotova N."/>
            <person name="Farmerie W.G."/>
            <person name="Triplett E.W."/>
            <person name="Nicholson W.L."/>
        </authorList>
    </citation>
    <scope>NUCLEOTIDE SEQUENCE [LARGE SCALE GENOMIC DNA]</scope>
    <source>
        <strain evidence="1 2">WN1359</strain>
    </source>
</reference>
<name>U5SG20_9LACT</name>
<dbReference type="EMBL" id="CP006812">
    <property type="protein sequence ID" value="AGY82827.1"/>
    <property type="molecule type" value="Genomic_DNA"/>
</dbReference>
<organism evidence="1 2">
    <name type="scientific">Carnobacterium inhibens subsp. gilichinskyi</name>
    <dbReference type="NCBI Taxonomy" id="1266845"/>
    <lineage>
        <taxon>Bacteria</taxon>
        <taxon>Bacillati</taxon>
        <taxon>Bacillota</taxon>
        <taxon>Bacilli</taxon>
        <taxon>Lactobacillales</taxon>
        <taxon>Carnobacteriaceae</taxon>
        <taxon>Carnobacterium</taxon>
    </lineage>
</organism>
<evidence type="ECO:0000313" key="2">
    <source>
        <dbReference type="Proteomes" id="UP000017469"/>
    </source>
</evidence>
<dbReference type="PATRIC" id="fig|1266845.5.peg.1285"/>
<protein>
    <submittedName>
        <fullName evidence="1">Uncharacterized protein</fullName>
    </submittedName>
</protein>
<proteinExistence type="predicted"/>
<dbReference type="Proteomes" id="UP000017469">
    <property type="component" value="Chromosome"/>
</dbReference>
<dbReference type="KEGG" id="caw:Q783_06925"/>